<name>A0A0N5D3Y9_THECL</name>
<evidence type="ECO:0000313" key="3">
    <source>
        <dbReference type="Proteomes" id="UP000276776"/>
    </source>
</evidence>
<dbReference type="EMBL" id="UYYF01004532">
    <property type="protein sequence ID" value="VDN05133.1"/>
    <property type="molecule type" value="Genomic_DNA"/>
</dbReference>
<evidence type="ECO:0000259" key="1">
    <source>
        <dbReference type="Pfam" id="PF02759"/>
    </source>
</evidence>
<reference evidence="4" key="1">
    <citation type="submission" date="2017-02" db="UniProtKB">
        <authorList>
            <consortium name="WormBaseParasite"/>
        </authorList>
    </citation>
    <scope>IDENTIFICATION</scope>
</reference>
<dbReference type="InterPro" id="IPR004012">
    <property type="entry name" value="Run_dom"/>
</dbReference>
<proteinExistence type="predicted"/>
<dbReference type="Pfam" id="PF02759">
    <property type="entry name" value="RUN"/>
    <property type="match status" value="1"/>
</dbReference>
<reference evidence="2 3" key="2">
    <citation type="submission" date="2018-11" db="EMBL/GenBank/DDBJ databases">
        <authorList>
            <consortium name="Pathogen Informatics"/>
        </authorList>
    </citation>
    <scope>NUCLEOTIDE SEQUENCE [LARGE SCALE GENOMIC DNA]</scope>
</reference>
<dbReference type="OMA" id="SAWETIM"/>
<accession>A0A0N5D3Y9</accession>
<gene>
    <name evidence="2" type="ORF">TCLT_LOCUS7655</name>
</gene>
<protein>
    <submittedName>
        <fullName evidence="4">RUN domain-containing protein</fullName>
    </submittedName>
</protein>
<dbReference type="OrthoDB" id="10264062at2759"/>
<evidence type="ECO:0000313" key="2">
    <source>
        <dbReference type="EMBL" id="VDN05133.1"/>
    </source>
</evidence>
<dbReference type="InterPro" id="IPR037213">
    <property type="entry name" value="Run_dom_sf"/>
</dbReference>
<dbReference type="Proteomes" id="UP000276776">
    <property type="component" value="Unassembled WGS sequence"/>
</dbReference>
<keyword evidence="3" id="KW-1185">Reference proteome</keyword>
<feature type="domain" description="RUN" evidence="1">
    <location>
        <begin position="92"/>
        <end position="137"/>
    </location>
</feature>
<organism evidence="4">
    <name type="scientific">Thelazia callipaeda</name>
    <name type="common">Oriental eyeworm</name>
    <name type="synonym">Parasitic nematode</name>
    <dbReference type="NCBI Taxonomy" id="103827"/>
    <lineage>
        <taxon>Eukaryota</taxon>
        <taxon>Metazoa</taxon>
        <taxon>Ecdysozoa</taxon>
        <taxon>Nematoda</taxon>
        <taxon>Chromadorea</taxon>
        <taxon>Rhabditida</taxon>
        <taxon>Spirurina</taxon>
        <taxon>Spiruromorpha</taxon>
        <taxon>Thelazioidea</taxon>
        <taxon>Thelaziidae</taxon>
        <taxon>Thelazia</taxon>
    </lineage>
</organism>
<dbReference type="WBParaSite" id="TCLT_0000766601-mRNA-1">
    <property type="protein sequence ID" value="TCLT_0000766601-mRNA-1"/>
    <property type="gene ID" value="TCLT_0000766601"/>
</dbReference>
<dbReference type="SUPFAM" id="SSF140741">
    <property type="entry name" value="RUN domain-like"/>
    <property type="match status" value="1"/>
</dbReference>
<sequence length="167" mass="19049">MKLAQMIRYSSVREASVSDDFSFLRRKHSESGIERMTRNGSVVKLDFNFETPNESDQRKENLLNILKKEVKNVMEESINRKLVNAKSTYVISLCAAIEQCLLDGLKRRLLGLFGARSTYALLHNISKFCPEAAEVLALTIKAQDDEVMYVLRIKTKVDGLKVFTILM</sequence>
<dbReference type="Gene3D" id="1.20.58.900">
    <property type="match status" value="1"/>
</dbReference>
<evidence type="ECO:0000313" key="4">
    <source>
        <dbReference type="WBParaSite" id="TCLT_0000766601-mRNA-1"/>
    </source>
</evidence>
<dbReference type="AlphaFoldDB" id="A0A0N5D3Y9"/>
<dbReference type="STRING" id="103827.A0A0N5D3Y9"/>